<evidence type="ECO:0000256" key="4">
    <source>
        <dbReference type="ARBA" id="ARBA00022737"/>
    </source>
</evidence>
<proteinExistence type="predicted"/>
<comment type="subcellular location">
    <subcellularLocation>
        <location evidence="1">Membrane</location>
    </subcellularLocation>
</comment>
<dbReference type="InterPro" id="IPR037761">
    <property type="entry name" value="C2A_Tricalbin"/>
</dbReference>
<protein>
    <recommendedName>
        <fullName evidence="15">C2 domain-containing protein</fullName>
    </recommendedName>
</protein>
<dbReference type="SUPFAM" id="SSF49562">
    <property type="entry name" value="C2 domain (Calcium/lipid-binding domain, CaLB)"/>
    <property type="match status" value="5"/>
</dbReference>
<dbReference type="STRING" id="56484.A0A1Y2FQY1"/>
<keyword evidence="5 10" id="KW-1133">Transmembrane helix</keyword>
<feature type="domain" description="SMP-LTD" evidence="12">
    <location>
        <begin position="231"/>
        <end position="432"/>
    </location>
</feature>
<dbReference type="PROSITE" id="PS50004">
    <property type="entry name" value="C2"/>
    <property type="match status" value="3"/>
</dbReference>
<keyword evidence="14" id="KW-1185">Reference proteome</keyword>
<accession>A0A1Y2FQY1</accession>
<comment type="caution">
    <text evidence="13">The sequence shown here is derived from an EMBL/GenBank/DDBJ whole genome shotgun (WGS) entry which is preliminary data.</text>
</comment>
<dbReference type="InterPro" id="IPR000008">
    <property type="entry name" value="C2_dom"/>
</dbReference>
<dbReference type="PROSITE" id="PS51847">
    <property type="entry name" value="SMP"/>
    <property type="match status" value="1"/>
</dbReference>
<dbReference type="Proteomes" id="UP000193685">
    <property type="component" value="Unassembled WGS sequence"/>
</dbReference>
<evidence type="ECO:0008006" key="15">
    <source>
        <dbReference type="Google" id="ProtNLM"/>
    </source>
</evidence>
<dbReference type="Pfam" id="PF25669">
    <property type="entry name" value="SMP_MUG190-like"/>
    <property type="match status" value="2"/>
</dbReference>
<dbReference type="RefSeq" id="XP_040727575.1">
    <property type="nucleotide sequence ID" value="XM_040866457.1"/>
</dbReference>
<dbReference type="GO" id="GO:0061817">
    <property type="term" value="P:endoplasmic reticulum-plasma membrane tethering"/>
    <property type="evidence" value="ECO:0007669"/>
    <property type="project" value="InterPro"/>
</dbReference>
<dbReference type="CDD" id="cd04044">
    <property type="entry name" value="C2A_Tricalbin-like"/>
    <property type="match status" value="1"/>
</dbReference>
<dbReference type="InterPro" id="IPR035892">
    <property type="entry name" value="C2_domain_sf"/>
</dbReference>
<dbReference type="CDD" id="cd21678">
    <property type="entry name" value="SMP_TCB"/>
    <property type="match status" value="1"/>
</dbReference>
<dbReference type="CDD" id="cd04045">
    <property type="entry name" value="C2C_Tricalbin-like"/>
    <property type="match status" value="1"/>
</dbReference>
<keyword evidence="6" id="KW-0445">Lipid transport</keyword>
<dbReference type="GO" id="GO:0008289">
    <property type="term" value="F:lipid binding"/>
    <property type="evidence" value="ECO:0007669"/>
    <property type="project" value="UniProtKB-KW"/>
</dbReference>
<dbReference type="EMBL" id="MCFI01000003">
    <property type="protein sequence ID" value="ORY86393.1"/>
    <property type="molecule type" value="Genomic_DNA"/>
</dbReference>
<feature type="region of interest" description="Disordered" evidence="9">
    <location>
        <begin position="57"/>
        <end position="91"/>
    </location>
</feature>
<dbReference type="PANTHER" id="PTHR46980">
    <property type="entry name" value="TRICALBIN-1-RELATED"/>
    <property type="match status" value="1"/>
</dbReference>
<dbReference type="OrthoDB" id="1029639at2759"/>
<name>A0A1Y2FQY1_PROLT</name>
<dbReference type="InterPro" id="IPR052455">
    <property type="entry name" value="Tricalbin_domain"/>
</dbReference>
<dbReference type="GO" id="GO:0006869">
    <property type="term" value="P:lipid transport"/>
    <property type="evidence" value="ECO:0007669"/>
    <property type="project" value="UniProtKB-KW"/>
</dbReference>
<feature type="transmembrane region" description="Helical" evidence="10">
    <location>
        <begin position="189"/>
        <end position="206"/>
    </location>
</feature>
<keyword evidence="4" id="KW-0677">Repeat</keyword>
<evidence type="ECO:0000256" key="7">
    <source>
        <dbReference type="ARBA" id="ARBA00023121"/>
    </source>
</evidence>
<evidence type="ECO:0000256" key="8">
    <source>
        <dbReference type="ARBA" id="ARBA00023136"/>
    </source>
</evidence>
<dbReference type="Gene3D" id="2.60.40.150">
    <property type="entry name" value="C2 domain"/>
    <property type="match status" value="5"/>
</dbReference>
<evidence type="ECO:0000256" key="10">
    <source>
        <dbReference type="SAM" id="Phobius"/>
    </source>
</evidence>
<evidence type="ECO:0000256" key="2">
    <source>
        <dbReference type="ARBA" id="ARBA00022448"/>
    </source>
</evidence>
<dbReference type="PIRSF" id="PIRSF037232">
    <property type="entry name" value="Tricalbin"/>
    <property type="match status" value="1"/>
</dbReference>
<feature type="region of interest" description="Disordered" evidence="9">
    <location>
        <begin position="1"/>
        <end position="24"/>
    </location>
</feature>
<evidence type="ECO:0000313" key="13">
    <source>
        <dbReference type="EMBL" id="ORY86393.1"/>
    </source>
</evidence>
<evidence type="ECO:0000256" key="5">
    <source>
        <dbReference type="ARBA" id="ARBA00022989"/>
    </source>
</evidence>
<evidence type="ECO:0000256" key="9">
    <source>
        <dbReference type="SAM" id="MobiDB-lite"/>
    </source>
</evidence>
<dbReference type="OMA" id="RIPEWYR"/>
<feature type="domain" description="C2" evidence="11">
    <location>
        <begin position="428"/>
        <end position="546"/>
    </location>
</feature>
<dbReference type="SMART" id="SM00239">
    <property type="entry name" value="C2"/>
    <property type="match status" value="5"/>
</dbReference>
<evidence type="ECO:0000259" key="12">
    <source>
        <dbReference type="PROSITE" id="PS51847"/>
    </source>
</evidence>
<keyword evidence="2" id="KW-0813">Transport</keyword>
<feature type="domain" description="C2" evidence="11">
    <location>
        <begin position="697"/>
        <end position="819"/>
    </location>
</feature>
<evidence type="ECO:0000313" key="14">
    <source>
        <dbReference type="Proteomes" id="UP000193685"/>
    </source>
</evidence>
<sequence>MASPADSAGDALRQQDTNAYQFRTDMTPEQKKQEALKALPAGAKIHKANRAEAVVTDQDAGQTLPNLPPVLGGPGNGATNAGTSGAAQTATSPPQVEGALIGLKQGIKQITDAKPTKAGWAEVGGGSLEEYRQLKKEEDAGTGDDEVREHQTFVEGILPANLYGEWYHNVALILFACLSAWVVGKLGLGIIYVIILMAICSTYYRTSIRAQRRNARDDIVRSLAKQRLETEVETVDWMNTFLDKFWVIYEPVLSASIIASVDQVLATTAPAFLESMRLARFSLGTKPPRMEHVKSYPQVEDDIVLMDWKFSFTPSDVEDLTTRQIRNKTNPIVDLAIRLPALSIVAGDWNILVEELAFSGQMQVRLKLMNDFPHIKQVDLSFLQEPTFGFSLDAIGFDINKLPGIAGYIKSIVHSSLGPMMYAPNVFSLNIQQMLSGAPIDSAIGVAYITIHSATNLRNTDKLAGKPDPYIKLVLGTAGEMGRTQRVESNANPRYNETIPVLLTTLKEPLSLEVLDFNDIRKDKSLGIATFDLSKLEADAEQEYLSEPVIINGKPRGEVQFSISYYPVIKPVTLEDGTVEPVQEMETGIVRFTVVQVKDIDGVASRLNPEAAILLNGKEIHKSQKMKHTKNPVFSFSKEILITKRSKAVLGCQIRDDGDSLGALQIKLDDLLKRLDEGEDCFRLSGSTSGRVFLNATWKPVNMAGRQDGKSYIDPVGALRVEVKRATNLRNMELGLTGGKSDPYVRVLVSGVSKARTVTFKNELNPVWNEIVYVPVRHAKERVVLECMDHEQRTKDRLIGSVKLDLATLVRQDPISGEYLTHESNTTVASGLVDEKGSTNGVLEYNVQFFPCLNIMSREEQETADKEAAEEAKKAALHASSGSVTATGEEAIPGSGKYVAATQVGSRNSTDGAPFTKGHTTLDSTSTNATALATKRLKLRLSKDELLTYDSGFLIFDIIEGNVNQVGCYLQILFDDYAHPAYVTQKARSKHVKWAETGEGFVRELQASNIFMRLNKEQHGDADDVVASADSSTLSILRRAFDEPVTVPLKDKEGRVNSVTFKLRYIPVKMRLDPVESVNNMGRLRVEVLSGHKLPAADKSGKSDPYCRFLVDNHEVYKTETKKKTLDPTWNEPFECDIASRITGSFRVECYDWDLAGTDDFLGAAEISLAELEAMKSSTVEVALDGTSGTIKLRLLFTPQFVQRSRRGNTTRVSTIGSSVVKAPTRGVKGIGGGFAKGASFLRGRSNSQKNEVPMLAVDEAEPVPPLPTTPNRNAQLVAPMSANSDMASARPSMSLANGDAGLLSFTVLRGSGFADGKKIQVKVRTMGSGREMLKTDAVKGPSPVWKDEHGKTMCSGSDQLVIQVREHSTFGTDKEIGEITVPVVDIAAAGGAGLDKTLTIGEDGSTLQVQATFVSSDQASMVSKKRVFSGLSMLRNHDRE</sequence>
<dbReference type="InterPro" id="IPR037762">
    <property type="entry name" value="C2C_Tricalbin"/>
</dbReference>
<gene>
    <name evidence="13" type="ORF">BCR37DRAFT_219764</name>
</gene>
<dbReference type="Pfam" id="PF00168">
    <property type="entry name" value="C2"/>
    <property type="match status" value="5"/>
</dbReference>
<dbReference type="InterPro" id="IPR031468">
    <property type="entry name" value="SMP_LBD"/>
</dbReference>
<dbReference type="InterPro" id="IPR037756">
    <property type="entry name" value="C2D_Tricalbin"/>
</dbReference>
<feature type="domain" description="C2" evidence="11">
    <location>
        <begin position="1064"/>
        <end position="1182"/>
    </location>
</feature>
<dbReference type="GO" id="GO:0016020">
    <property type="term" value="C:membrane"/>
    <property type="evidence" value="ECO:0007669"/>
    <property type="project" value="UniProtKB-SubCell"/>
</dbReference>
<evidence type="ECO:0000256" key="1">
    <source>
        <dbReference type="ARBA" id="ARBA00004370"/>
    </source>
</evidence>
<organism evidence="13 14">
    <name type="scientific">Protomyces lactucae-debilis</name>
    <dbReference type="NCBI Taxonomy" id="2754530"/>
    <lineage>
        <taxon>Eukaryota</taxon>
        <taxon>Fungi</taxon>
        <taxon>Dikarya</taxon>
        <taxon>Ascomycota</taxon>
        <taxon>Taphrinomycotina</taxon>
        <taxon>Taphrinomycetes</taxon>
        <taxon>Taphrinales</taxon>
        <taxon>Protomycetaceae</taxon>
        <taxon>Protomyces</taxon>
    </lineage>
</organism>
<dbReference type="GeneID" id="63783056"/>
<dbReference type="GO" id="GO:0071944">
    <property type="term" value="C:cell periphery"/>
    <property type="evidence" value="ECO:0007669"/>
    <property type="project" value="UniProtKB-ARBA"/>
</dbReference>
<keyword evidence="3 10" id="KW-0812">Transmembrane</keyword>
<dbReference type="CDD" id="cd04040">
    <property type="entry name" value="C2D_Tricalbin-like"/>
    <property type="match status" value="1"/>
</dbReference>
<dbReference type="PANTHER" id="PTHR46980:SF2">
    <property type="entry name" value="TRICALBIN-1-RELATED"/>
    <property type="match status" value="1"/>
</dbReference>
<feature type="compositionally biased region" description="Low complexity" evidence="9">
    <location>
        <begin position="77"/>
        <end position="91"/>
    </location>
</feature>
<evidence type="ECO:0000256" key="6">
    <source>
        <dbReference type="ARBA" id="ARBA00023055"/>
    </source>
</evidence>
<dbReference type="Pfam" id="PF24920">
    <property type="entry name" value="C2_TCB1"/>
    <property type="match status" value="1"/>
</dbReference>
<dbReference type="InterPro" id="IPR017147">
    <property type="entry name" value="Tricalbin"/>
</dbReference>
<keyword evidence="7" id="KW-0446">Lipid-binding</keyword>
<reference evidence="13 14" key="1">
    <citation type="submission" date="2016-07" db="EMBL/GenBank/DDBJ databases">
        <title>Pervasive Adenine N6-methylation of Active Genes in Fungi.</title>
        <authorList>
            <consortium name="DOE Joint Genome Institute"/>
            <person name="Mondo S.J."/>
            <person name="Dannebaum R.O."/>
            <person name="Kuo R.C."/>
            <person name="Labutti K."/>
            <person name="Haridas S."/>
            <person name="Kuo A."/>
            <person name="Salamov A."/>
            <person name="Ahrendt S.R."/>
            <person name="Lipzen A."/>
            <person name="Sullivan W."/>
            <person name="Andreopoulos W.B."/>
            <person name="Clum A."/>
            <person name="Lindquist E."/>
            <person name="Daum C."/>
            <person name="Ramamoorthy G.K."/>
            <person name="Gryganskyi A."/>
            <person name="Culley D."/>
            <person name="Magnuson J.K."/>
            <person name="James T.Y."/>
            <person name="O'Malley M.A."/>
            <person name="Stajich J.E."/>
            <person name="Spatafora J.W."/>
            <person name="Visel A."/>
            <person name="Grigoriev I.V."/>
        </authorList>
    </citation>
    <scope>NUCLEOTIDE SEQUENCE [LARGE SCALE GENOMIC DNA]</scope>
    <source>
        <strain evidence="13 14">12-1054</strain>
    </source>
</reference>
<evidence type="ECO:0000256" key="3">
    <source>
        <dbReference type="ARBA" id="ARBA00022692"/>
    </source>
</evidence>
<keyword evidence="8 10" id="KW-0472">Membrane</keyword>
<evidence type="ECO:0000259" key="11">
    <source>
        <dbReference type="PROSITE" id="PS50004"/>
    </source>
</evidence>
<dbReference type="InterPro" id="IPR056910">
    <property type="entry name" value="TCB1-3_C2"/>
</dbReference>